<dbReference type="InterPro" id="IPR052159">
    <property type="entry name" value="Competence_DNA_uptake"/>
</dbReference>
<dbReference type="AlphaFoldDB" id="E8TJQ0"/>
<dbReference type="STRING" id="765698.Mesci_5898"/>
<dbReference type="PANTHER" id="PTHR30619">
    <property type="entry name" value="DNA INTERNALIZATION/COMPETENCE PROTEIN COMEC/REC2"/>
    <property type="match status" value="1"/>
</dbReference>
<evidence type="ECO:0008006" key="3">
    <source>
        <dbReference type="Google" id="ProtNLM"/>
    </source>
</evidence>
<dbReference type="PANTHER" id="PTHR30619:SF1">
    <property type="entry name" value="RECOMBINATION PROTEIN 2"/>
    <property type="match status" value="1"/>
</dbReference>
<dbReference type="Gene3D" id="3.60.15.10">
    <property type="entry name" value="Ribonuclease Z/Hydroxyacylglutathione hydrolase-like"/>
    <property type="match status" value="1"/>
</dbReference>
<proteinExistence type="predicted"/>
<dbReference type="RefSeq" id="WP_013533560.1">
    <property type="nucleotide sequence ID" value="NC_014923.1"/>
</dbReference>
<dbReference type="SUPFAM" id="SSF56281">
    <property type="entry name" value="Metallo-hydrolase/oxidoreductase"/>
    <property type="match status" value="1"/>
</dbReference>
<dbReference type="PATRIC" id="fig|765698.3.peg.6393"/>
<dbReference type="eggNOG" id="COG2333">
    <property type="taxonomic scope" value="Bacteria"/>
</dbReference>
<name>E8TJQ0_MESCW</name>
<evidence type="ECO:0000313" key="2">
    <source>
        <dbReference type="Proteomes" id="UP000007471"/>
    </source>
</evidence>
<dbReference type="EMBL" id="CP002447">
    <property type="protein sequence ID" value="ADV14911.1"/>
    <property type="molecule type" value="Genomic_DNA"/>
</dbReference>
<accession>E8TJQ0</accession>
<dbReference type="OrthoDB" id="418728at2"/>
<sequence>MFTLTMNPASEGDALVLAWGDEDHSYHALVDLGRTKDYGTARPALKEMSNCELFVISHIDADHIEGAMPLVREAAAPFNPKEVWFNAYHHLVEARDRITAGLETEPLNAEQGEKLSSGIDKFNWKWNSRFASRIASRGSPEASGEISFAGLAIRLLSPNDADLAALIPRWMDELEANGLRPFDPDHGMGEPGSDREPLSGLDVEQLASKRFKEDTAAPNRSSIAFIAEFGGRRVLLGADAHPGIMERALRELGASEAEPYPLACFKVSHHGSKANTSPEILRILDCTAFAFSTDGSRHNHPDPETIARILVNDPVRQKVLYFNYAQENTTIWNDPETMRRFNYHCVFPAQGEQGLVISI</sequence>
<dbReference type="HOGENOM" id="CLU_052638_0_0_5"/>
<dbReference type="KEGG" id="mci:Mesci_5898"/>
<evidence type="ECO:0000313" key="1">
    <source>
        <dbReference type="EMBL" id="ADV14911.1"/>
    </source>
</evidence>
<reference evidence="2" key="1">
    <citation type="submission" date="2011-01" db="EMBL/GenBank/DDBJ databases">
        <title>Complete sequence of chromosome of Mesorhizobium ciceri bv. biserrulae WSM1271.</title>
        <authorList>
            <person name="Lucas S."/>
            <person name="Copeland A."/>
            <person name="Lapidus A."/>
            <person name="Cheng J.-F."/>
            <person name="Goodwin L."/>
            <person name="Pitluck S."/>
            <person name="Teshima H."/>
            <person name="Detter J.C."/>
            <person name="Han C."/>
            <person name="Tapia R."/>
            <person name="Land M."/>
            <person name="Hauser L."/>
            <person name="Kyrpides N."/>
            <person name="Ivanova N."/>
            <person name="Nandasena K."/>
            <person name="Reeve W.G."/>
            <person name="Howieson J.G."/>
            <person name="O'Hara G."/>
            <person name="Tiwari R.P."/>
            <person name="Woyke T."/>
        </authorList>
    </citation>
    <scope>NUCLEOTIDE SEQUENCE [LARGE SCALE GENOMIC DNA]</scope>
    <source>
        <strain evidence="2">HAMBI 2942 / LMG 23838 / WSM1271</strain>
    </source>
</reference>
<dbReference type="GeneID" id="90993129"/>
<gene>
    <name evidence="1" type="ordered locus">Mesci_5898</name>
</gene>
<dbReference type="InterPro" id="IPR036866">
    <property type="entry name" value="RibonucZ/Hydroxyglut_hydro"/>
</dbReference>
<protein>
    <recommendedName>
        <fullName evidence="3">Metallo-beta-lactamase domain-containing protein</fullName>
    </recommendedName>
</protein>
<dbReference type="Proteomes" id="UP000007471">
    <property type="component" value="Chromosome"/>
</dbReference>
<organism evidence="1 2">
    <name type="scientific">Mesorhizobium ciceri biovar biserrulae (strain HAMBI 2942 / LMG 23838 / WSM1271)</name>
    <dbReference type="NCBI Taxonomy" id="765698"/>
    <lineage>
        <taxon>Bacteria</taxon>
        <taxon>Pseudomonadati</taxon>
        <taxon>Pseudomonadota</taxon>
        <taxon>Alphaproteobacteria</taxon>
        <taxon>Hyphomicrobiales</taxon>
        <taxon>Phyllobacteriaceae</taxon>
        <taxon>Mesorhizobium</taxon>
    </lineage>
</organism>